<dbReference type="CDD" id="cd15283">
    <property type="entry name" value="7tmC_V2R_pheromone"/>
    <property type="match status" value="1"/>
</dbReference>
<dbReference type="SUPFAM" id="SSF53822">
    <property type="entry name" value="Periplasmic binding protein-like I"/>
    <property type="match status" value="1"/>
</dbReference>
<evidence type="ECO:0000256" key="9">
    <source>
        <dbReference type="ARBA" id="ARBA00023170"/>
    </source>
</evidence>
<feature type="transmembrane region" description="Helical" evidence="12">
    <location>
        <begin position="667"/>
        <end position="690"/>
    </location>
</feature>
<dbReference type="GO" id="GO:0004930">
    <property type="term" value="F:G protein-coupled receptor activity"/>
    <property type="evidence" value="ECO:0007669"/>
    <property type="project" value="UniProtKB-KW"/>
</dbReference>
<reference evidence="14" key="2">
    <citation type="submission" date="2025-09" db="UniProtKB">
        <authorList>
            <consortium name="Ensembl"/>
        </authorList>
    </citation>
    <scope>IDENTIFICATION</scope>
</reference>
<dbReference type="InterPro" id="IPR011500">
    <property type="entry name" value="GPCR_3_9-Cys_dom"/>
</dbReference>
<dbReference type="GO" id="GO:0005886">
    <property type="term" value="C:plasma membrane"/>
    <property type="evidence" value="ECO:0007669"/>
    <property type="project" value="UniProtKB-SubCell"/>
</dbReference>
<comment type="similarity">
    <text evidence="2">Belongs to the G-protein coupled receptor 3 family.</text>
</comment>
<dbReference type="PROSITE" id="PS00981">
    <property type="entry name" value="G_PROTEIN_RECEP_F3_3"/>
    <property type="match status" value="1"/>
</dbReference>
<dbReference type="PRINTS" id="PR01535">
    <property type="entry name" value="VOMERONASL2R"/>
</dbReference>
<feature type="domain" description="G-protein coupled receptors family 3 profile" evidence="13">
    <location>
        <begin position="508"/>
        <end position="772"/>
    </location>
</feature>
<dbReference type="Gene3D" id="3.40.50.2300">
    <property type="match status" value="2"/>
</dbReference>
<keyword evidence="5" id="KW-0732">Signal</keyword>
<feature type="transmembrane region" description="Helical" evidence="12">
    <location>
        <begin position="546"/>
        <end position="566"/>
    </location>
</feature>
<evidence type="ECO:0000256" key="3">
    <source>
        <dbReference type="ARBA" id="ARBA00022475"/>
    </source>
</evidence>
<dbReference type="InterPro" id="IPR017978">
    <property type="entry name" value="GPCR_3_C"/>
</dbReference>
<keyword evidence="6 12" id="KW-1133">Transmembrane helix</keyword>
<dbReference type="OMA" id="PNKVMCL"/>
<dbReference type="PROSITE" id="PS50259">
    <property type="entry name" value="G_PROTEIN_RECEP_F3_4"/>
    <property type="match status" value="1"/>
</dbReference>
<organism evidence="14 15">
    <name type="scientific">Varanus komodoensis</name>
    <name type="common">Komodo dragon</name>
    <dbReference type="NCBI Taxonomy" id="61221"/>
    <lineage>
        <taxon>Eukaryota</taxon>
        <taxon>Metazoa</taxon>
        <taxon>Chordata</taxon>
        <taxon>Craniata</taxon>
        <taxon>Vertebrata</taxon>
        <taxon>Euteleostomi</taxon>
        <taxon>Lepidosauria</taxon>
        <taxon>Squamata</taxon>
        <taxon>Bifurcata</taxon>
        <taxon>Unidentata</taxon>
        <taxon>Episquamata</taxon>
        <taxon>Toxicofera</taxon>
        <taxon>Anguimorpha</taxon>
        <taxon>Paleoanguimorpha</taxon>
        <taxon>Varanoidea</taxon>
        <taxon>Varanidae</taxon>
        <taxon>Varanus</taxon>
    </lineage>
</organism>
<accession>A0A8D2L413</accession>
<evidence type="ECO:0000256" key="5">
    <source>
        <dbReference type="ARBA" id="ARBA00022729"/>
    </source>
</evidence>
<feature type="transmembrane region" description="Helical" evidence="12">
    <location>
        <begin position="617"/>
        <end position="639"/>
    </location>
</feature>
<dbReference type="InterPro" id="IPR038550">
    <property type="entry name" value="GPCR_3_9-Cys_sf"/>
</dbReference>
<evidence type="ECO:0000256" key="7">
    <source>
        <dbReference type="ARBA" id="ARBA00023040"/>
    </source>
</evidence>
<name>A0A8D2L413_VARKO</name>
<dbReference type="Gene3D" id="2.10.50.30">
    <property type="entry name" value="GPCR, family 3, nine cysteines domain"/>
    <property type="match status" value="1"/>
</dbReference>
<dbReference type="InterPro" id="IPR017979">
    <property type="entry name" value="GPCR_3_CS"/>
</dbReference>
<keyword evidence="9" id="KW-0675">Receptor</keyword>
<keyword evidence="8 12" id="KW-0472">Membrane</keyword>
<evidence type="ECO:0000313" key="14">
    <source>
        <dbReference type="Ensembl" id="ENSVKKP00000016650.1"/>
    </source>
</evidence>
<sequence>CWNYQHILLLEFAIKEINGNSDILSNVTLGFHIYNNRFSATSTYRAAMDILSAQTRFIPNYKCNAQNNLTAVIGGPNSDVGLHMADILCIYKIPQLTYGSTPLMSNEMQYIFFYRMFPKTSIQYMGILQLLLHFKWTWIGILYVNDDNGQQLIQNVLPMFIHSGICFDFVQKCPQHSFSSNTDKMVSEIIEICKLVASSTATVLLVHGETGTMIIIRLLLRISEFENIAWKVKGKVWLMTAQLDFTSFSFQRSWDIHFIHGALSFVSHTKELLGFQEFLQMRNHTSNKNDGFIRDFWENAFSCTFPNSIVDRKAGKMCSGEEKLEKLPGSVFEMRISGHSYNIYNAVYSLAHALHVIHSSTFKPRLHHFLRQVSFNNSAGETVYFDENGELVAGFDIINWITFPNQSFLRVKVGQVDPKVSKDKMFSIVDDSRPLSLCNDHCCLGYRKAQKEGKSFCCYDCLPCPAGKISNQTDMDDCFHCPEDHYSNNNHDACILKNISFLSYEEPLGVTLGFLILFFSIITVLVLWIFIKHQDTPIVKANNEKLTYILLISLLLCFICALLFIGRPNKVMCLLQQAAFTVIFSVAVSCVLAKTLIVVLAFIAIQPGSRIRKWVGKPMASTTLVSCSLFQATICTAWLSTSPPFPDIDTSSMSEEIVLECNEGSAAMFYCALGFLGFLSSVSLIVAFLARKLPDSFNEAKFITFSMIVFCSVWVSFVPSYLSTKGKYTVAVEIFSIIASSAGLLFFIFTPKCYIILLKPELNNKEELIRRNHHL</sequence>
<evidence type="ECO:0000256" key="10">
    <source>
        <dbReference type="ARBA" id="ARBA00023180"/>
    </source>
</evidence>
<dbReference type="InterPro" id="IPR001828">
    <property type="entry name" value="ANF_lig-bd_rcpt"/>
</dbReference>
<keyword evidence="11" id="KW-0807">Transducer</keyword>
<feature type="transmembrane region" description="Helical" evidence="12">
    <location>
        <begin position="702"/>
        <end position="722"/>
    </location>
</feature>
<dbReference type="Proteomes" id="UP000694545">
    <property type="component" value="Unplaced"/>
</dbReference>
<evidence type="ECO:0000259" key="13">
    <source>
        <dbReference type="PROSITE" id="PS50259"/>
    </source>
</evidence>
<evidence type="ECO:0000256" key="2">
    <source>
        <dbReference type="ARBA" id="ARBA00007242"/>
    </source>
</evidence>
<dbReference type="Pfam" id="PF01094">
    <property type="entry name" value="ANF_receptor"/>
    <property type="match status" value="1"/>
</dbReference>
<evidence type="ECO:0000256" key="6">
    <source>
        <dbReference type="ARBA" id="ARBA00022989"/>
    </source>
</evidence>
<dbReference type="InterPro" id="IPR028082">
    <property type="entry name" value="Peripla_BP_I"/>
</dbReference>
<dbReference type="PANTHER" id="PTHR24061:SF599">
    <property type="entry name" value="G-PROTEIN COUPLED RECEPTORS FAMILY 3 PROFILE DOMAIN-CONTAINING PROTEIN"/>
    <property type="match status" value="1"/>
</dbReference>
<dbReference type="Pfam" id="PF07562">
    <property type="entry name" value="NCD3G"/>
    <property type="match status" value="1"/>
</dbReference>
<keyword evidence="15" id="KW-1185">Reference proteome</keyword>
<dbReference type="InterPro" id="IPR000337">
    <property type="entry name" value="GPCR_3"/>
</dbReference>
<dbReference type="Ensembl" id="ENSVKKT00000017063.1">
    <property type="protein sequence ID" value="ENSVKKP00000016650.1"/>
    <property type="gene ID" value="ENSVKKG00000011387.1"/>
</dbReference>
<dbReference type="FunFam" id="3.40.50.2300:FF:000024">
    <property type="entry name" value="Vomeronasal 2, receptor 73"/>
    <property type="match status" value="1"/>
</dbReference>
<comment type="subcellular location">
    <subcellularLocation>
        <location evidence="1">Cell membrane</location>
        <topology evidence="1">Multi-pass membrane protein</topology>
    </subcellularLocation>
</comment>
<evidence type="ECO:0000256" key="4">
    <source>
        <dbReference type="ARBA" id="ARBA00022692"/>
    </source>
</evidence>
<keyword evidence="7" id="KW-0297">G-protein coupled receptor</keyword>
<reference evidence="14" key="1">
    <citation type="submission" date="2025-08" db="UniProtKB">
        <authorList>
            <consortium name="Ensembl"/>
        </authorList>
    </citation>
    <scope>IDENTIFICATION</scope>
</reference>
<evidence type="ECO:0000313" key="15">
    <source>
        <dbReference type="Proteomes" id="UP000694545"/>
    </source>
</evidence>
<dbReference type="InterPro" id="IPR000068">
    <property type="entry name" value="GPCR_3_Ca_sens_rcpt-rel"/>
</dbReference>
<evidence type="ECO:0000256" key="1">
    <source>
        <dbReference type="ARBA" id="ARBA00004651"/>
    </source>
</evidence>
<keyword evidence="4 12" id="KW-0812">Transmembrane</keyword>
<keyword evidence="10" id="KW-0325">Glycoprotein</keyword>
<feature type="transmembrane region" description="Helical" evidence="12">
    <location>
        <begin position="508"/>
        <end position="531"/>
    </location>
</feature>
<feature type="transmembrane region" description="Helical" evidence="12">
    <location>
        <begin position="728"/>
        <end position="749"/>
    </location>
</feature>
<dbReference type="Pfam" id="PF00003">
    <property type="entry name" value="7tm_3"/>
    <property type="match status" value="1"/>
</dbReference>
<evidence type="ECO:0000256" key="8">
    <source>
        <dbReference type="ARBA" id="ARBA00023136"/>
    </source>
</evidence>
<evidence type="ECO:0000256" key="11">
    <source>
        <dbReference type="ARBA" id="ARBA00023224"/>
    </source>
</evidence>
<feature type="transmembrane region" description="Helical" evidence="12">
    <location>
        <begin position="578"/>
        <end position="605"/>
    </location>
</feature>
<evidence type="ECO:0000256" key="12">
    <source>
        <dbReference type="SAM" id="Phobius"/>
    </source>
</evidence>
<dbReference type="InterPro" id="IPR004073">
    <property type="entry name" value="GPCR_3_vmron_rcpt_2"/>
</dbReference>
<dbReference type="PRINTS" id="PR00248">
    <property type="entry name" value="GPCRMGR"/>
</dbReference>
<dbReference type="AlphaFoldDB" id="A0A8D2L413"/>
<proteinExistence type="inferred from homology"/>
<dbReference type="FunFam" id="2.10.50.30:FF:000002">
    <property type="entry name" value="Vomeronasal 2 receptor, h1"/>
    <property type="match status" value="1"/>
</dbReference>
<protein>
    <recommendedName>
        <fullName evidence="13">G-protein coupled receptors family 3 profile domain-containing protein</fullName>
    </recommendedName>
</protein>
<keyword evidence="3" id="KW-1003">Cell membrane</keyword>
<dbReference type="PANTHER" id="PTHR24061">
    <property type="entry name" value="CALCIUM-SENSING RECEPTOR-RELATED"/>
    <property type="match status" value="1"/>
</dbReference>